<keyword evidence="4" id="KW-0493">Microtubule</keyword>
<dbReference type="GO" id="GO:0043015">
    <property type="term" value="F:gamma-tubulin binding"/>
    <property type="evidence" value="ECO:0007669"/>
    <property type="project" value="InterPro"/>
</dbReference>
<dbReference type="Pfam" id="PF04130">
    <property type="entry name" value="GCP_C_terminal"/>
    <property type="match status" value="1"/>
</dbReference>
<dbReference type="InterPro" id="IPR041470">
    <property type="entry name" value="GCP_N"/>
</dbReference>
<dbReference type="PANTHER" id="PTHR19302">
    <property type="entry name" value="GAMMA TUBULIN COMPLEX PROTEIN"/>
    <property type="match status" value="1"/>
</dbReference>
<comment type="similarity">
    <text evidence="2">Belongs to the TUBGCP family.</text>
</comment>
<evidence type="ECO:0000256" key="5">
    <source>
        <dbReference type="ARBA" id="ARBA00023212"/>
    </source>
</evidence>
<keyword evidence="10" id="KW-1185">Reference proteome</keyword>
<dbReference type="AlphaFoldDB" id="A0A167PU93"/>
<dbReference type="OrthoDB" id="5860513at2759"/>
<dbReference type="GO" id="GO:0007020">
    <property type="term" value="P:microtubule nucleation"/>
    <property type="evidence" value="ECO:0007669"/>
    <property type="project" value="InterPro"/>
</dbReference>
<organism evidence="9 10">
    <name type="scientific">Calocera viscosa (strain TUFC12733)</name>
    <dbReference type="NCBI Taxonomy" id="1330018"/>
    <lineage>
        <taxon>Eukaryota</taxon>
        <taxon>Fungi</taxon>
        <taxon>Dikarya</taxon>
        <taxon>Basidiomycota</taxon>
        <taxon>Agaricomycotina</taxon>
        <taxon>Dacrymycetes</taxon>
        <taxon>Dacrymycetales</taxon>
        <taxon>Dacrymycetaceae</taxon>
        <taxon>Calocera</taxon>
    </lineage>
</organism>
<evidence type="ECO:0000256" key="2">
    <source>
        <dbReference type="ARBA" id="ARBA00010337"/>
    </source>
</evidence>
<keyword evidence="3" id="KW-0963">Cytoplasm</keyword>
<dbReference type="GO" id="GO:0044732">
    <property type="term" value="C:mitotic spindle pole body"/>
    <property type="evidence" value="ECO:0007669"/>
    <property type="project" value="TreeGrafter"/>
</dbReference>
<evidence type="ECO:0000259" key="8">
    <source>
        <dbReference type="Pfam" id="PF17681"/>
    </source>
</evidence>
<dbReference type="GO" id="GO:0031122">
    <property type="term" value="P:cytoplasmic microtubule organization"/>
    <property type="evidence" value="ECO:0007669"/>
    <property type="project" value="TreeGrafter"/>
</dbReference>
<dbReference type="GO" id="GO:0005874">
    <property type="term" value="C:microtubule"/>
    <property type="evidence" value="ECO:0007669"/>
    <property type="project" value="UniProtKB-KW"/>
</dbReference>
<reference evidence="9 10" key="1">
    <citation type="journal article" date="2016" name="Mol. Biol. Evol.">
        <title>Comparative Genomics of Early-Diverging Mushroom-Forming Fungi Provides Insights into the Origins of Lignocellulose Decay Capabilities.</title>
        <authorList>
            <person name="Nagy L.G."/>
            <person name="Riley R."/>
            <person name="Tritt A."/>
            <person name="Adam C."/>
            <person name="Daum C."/>
            <person name="Floudas D."/>
            <person name="Sun H."/>
            <person name="Yadav J.S."/>
            <person name="Pangilinan J."/>
            <person name="Larsson K.H."/>
            <person name="Matsuura K."/>
            <person name="Barry K."/>
            <person name="Labutti K."/>
            <person name="Kuo R."/>
            <person name="Ohm R.A."/>
            <person name="Bhattacharya S.S."/>
            <person name="Shirouzu T."/>
            <person name="Yoshinaga Y."/>
            <person name="Martin F.M."/>
            <person name="Grigoriev I.V."/>
            <person name="Hibbett D.S."/>
        </authorList>
    </citation>
    <scope>NUCLEOTIDE SEQUENCE [LARGE SCALE GENOMIC DNA]</scope>
    <source>
        <strain evidence="9 10">TUFC12733</strain>
    </source>
</reference>
<accession>A0A167PU93</accession>
<feature type="domain" description="Gamma tubulin complex component protein N-terminal" evidence="8">
    <location>
        <begin position="130"/>
        <end position="455"/>
    </location>
</feature>
<gene>
    <name evidence="9" type="ORF">CALVIDRAFT_495339</name>
</gene>
<protein>
    <submittedName>
        <fullName evidence="9">Uncharacterized protein</fullName>
    </submittedName>
</protein>
<dbReference type="GO" id="GO:0000922">
    <property type="term" value="C:spindle pole"/>
    <property type="evidence" value="ECO:0007669"/>
    <property type="project" value="InterPro"/>
</dbReference>
<dbReference type="GO" id="GO:0051321">
    <property type="term" value="P:meiotic cell cycle"/>
    <property type="evidence" value="ECO:0007669"/>
    <property type="project" value="TreeGrafter"/>
</dbReference>
<dbReference type="InterPro" id="IPR042241">
    <property type="entry name" value="GCP_C_sf"/>
</dbReference>
<dbReference type="Proteomes" id="UP000076738">
    <property type="component" value="Unassembled WGS sequence"/>
</dbReference>
<dbReference type="GO" id="GO:0051225">
    <property type="term" value="P:spindle assembly"/>
    <property type="evidence" value="ECO:0007669"/>
    <property type="project" value="TreeGrafter"/>
</dbReference>
<feature type="domain" description="Gamma tubulin complex component C-terminal" evidence="7">
    <location>
        <begin position="459"/>
        <end position="779"/>
    </location>
</feature>
<dbReference type="InterPro" id="IPR040457">
    <property type="entry name" value="GCP_C"/>
</dbReference>
<dbReference type="GO" id="GO:0000278">
    <property type="term" value="P:mitotic cell cycle"/>
    <property type="evidence" value="ECO:0007669"/>
    <property type="project" value="TreeGrafter"/>
</dbReference>
<dbReference type="InterPro" id="IPR007259">
    <property type="entry name" value="GCP"/>
</dbReference>
<evidence type="ECO:0000313" key="10">
    <source>
        <dbReference type="Proteomes" id="UP000076738"/>
    </source>
</evidence>
<dbReference type="GO" id="GO:0000930">
    <property type="term" value="C:gamma-tubulin complex"/>
    <property type="evidence" value="ECO:0007669"/>
    <property type="project" value="UniProtKB-ARBA"/>
</dbReference>
<dbReference type="STRING" id="1330018.A0A167PU93"/>
<evidence type="ECO:0000256" key="3">
    <source>
        <dbReference type="ARBA" id="ARBA00022490"/>
    </source>
</evidence>
<name>A0A167PU93_CALVF</name>
<sequence length="795" mass="89806">MQRHLMQSTSSSTPSLRLNNLLSRLYDQPALSRKHAILSFLYMLSQQSHPSSSRSTITHPSTASTRRNGPSPFNPSLDLPFTSGAGHRGTNGVPPRADPVADGGVKSKAALLRAYRERIGKAQVPMNVLLRDAIYLLQGISGHCVRFVSITTDTMEKEDQIEFVDTPEGTMPPPTRVLLHRLAELGHLHRLITAFLDERSLSPSVGLVEQSLHHELRFQLTEYHKLIALLESHASRSKAGDDGGGLTLMRMEAWVGEWKLKLRLMSVLVEGSKNAHGGMLISLIHAHTKNGDPFIRDFSTQILEQVSKPFFTSLQAWLFSGSLSDPFGEFFVAPGKRNGGASDRPERDEVEGGISADEIDADFRGDIHRTWQEKWTFRAEMMPSFLNEMFGRKVYSTGRSLNFIRYNCHDAEWVAKQASDWTSKSLKYSDIAGLEQSIDAAYKVASNRLFESFFVKYRLIDHLQALKAYLLCGYGDFHDLLMDSLSPLLAKPANALYRHTLTTRLLDAIKGSNAQYDPPDVLRRLDARMLEYSHGEIGWDVFTLEYKVDPPIDTVIDPDAINSYLKLFNHLWKMRRVEGSLGAAWGRVNGGSRSVGRVPELYKDWHQVRIVMAEMIHFIRQMHAWCHREVIGAAWKDLMEFAHKQEGDLDAVIEAHNKYLSRMVRKVLLHDSKRGHENNLANVREIFNIILQFLESTEDFWRHTTHEAHIRDRERDQARGVYTALSLNARGSPSTDDALAGILSRTKEYSAKFSHQVGNLVISLSSHSDLDIRFLAVSLTGFGAFYSARRETSRG</sequence>
<dbReference type="PANTHER" id="PTHR19302:SF14">
    <property type="entry name" value="GAMMA-TUBULIN COMPLEX COMPONENT 3"/>
    <property type="match status" value="1"/>
</dbReference>
<keyword evidence="5" id="KW-0206">Cytoskeleton</keyword>
<dbReference type="GO" id="GO:0051011">
    <property type="term" value="F:microtubule minus-end binding"/>
    <property type="evidence" value="ECO:0007669"/>
    <property type="project" value="TreeGrafter"/>
</dbReference>
<feature type="compositionally biased region" description="Low complexity" evidence="6">
    <location>
        <begin position="49"/>
        <end position="61"/>
    </location>
</feature>
<dbReference type="EMBL" id="KV417273">
    <property type="protein sequence ID" value="KZO99128.1"/>
    <property type="molecule type" value="Genomic_DNA"/>
</dbReference>
<evidence type="ECO:0000313" key="9">
    <source>
        <dbReference type="EMBL" id="KZO99128.1"/>
    </source>
</evidence>
<evidence type="ECO:0000256" key="6">
    <source>
        <dbReference type="SAM" id="MobiDB-lite"/>
    </source>
</evidence>
<dbReference type="Pfam" id="PF17681">
    <property type="entry name" value="GCP_N_terminal"/>
    <property type="match status" value="1"/>
</dbReference>
<feature type="region of interest" description="Disordered" evidence="6">
    <location>
        <begin position="49"/>
        <end position="103"/>
    </location>
</feature>
<evidence type="ECO:0000256" key="4">
    <source>
        <dbReference type="ARBA" id="ARBA00022701"/>
    </source>
</evidence>
<evidence type="ECO:0000259" key="7">
    <source>
        <dbReference type="Pfam" id="PF04130"/>
    </source>
</evidence>
<proteinExistence type="inferred from homology"/>
<evidence type="ECO:0000256" key="1">
    <source>
        <dbReference type="ARBA" id="ARBA00004245"/>
    </source>
</evidence>
<dbReference type="Gene3D" id="1.20.120.1900">
    <property type="entry name" value="Gamma-tubulin complex, C-terminal domain"/>
    <property type="match status" value="1"/>
</dbReference>
<comment type="subcellular location">
    <subcellularLocation>
        <location evidence="1">Cytoplasm</location>
        <location evidence="1">Cytoskeleton</location>
    </subcellularLocation>
</comment>